<sequence>MAEKPEMKSGYCSLARLLNTQTPTSASKSIRLQLQLVADATSRRPKPSLDSSFQPPVSWSWNTERPTVNTGEEEHAPPAPSASWKWNRNTELSLCCHRPPFQDSGHIPFFLCCLLSLISIFTLSGTSIWSAVAQGRRNACLCLSLCFWTWLPPHHRRRSVYLSGNN</sequence>
<evidence type="ECO:0000313" key="4">
    <source>
        <dbReference type="Proteomes" id="UP000607653"/>
    </source>
</evidence>
<evidence type="ECO:0000256" key="1">
    <source>
        <dbReference type="SAM" id="MobiDB-lite"/>
    </source>
</evidence>
<reference evidence="3 4" key="1">
    <citation type="journal article" date="2020" name="Mol. Biol. Evol.">
        <title>Distinct Expression and Methylation Patterns for Genes with Different Fates following a Single Whole-Genome Duplication in Flowering Plants.</title>
        <authorList>
            <person name="Shi T."/>
            <person name="Rahmani R.S."/>
            <person name="Gugger P.F."/>
            <person name="Wang M."/>
            <person name="Li H."/>
            <person name="Zhang Y."/>
            <person name="Li Z."/>
            <person name="Wang Q."/>
            <person name="Van de Peer Y."/>
            <person name="Marchal K."/>
            <person name="Chen J."/>
        </authorList>
    </citation>
    <scope>NUCLEOTIDE SEQUENCE [LARGE SCALE GENOMIC DNA]</scope>
    <source>
        <tissue evidence="3">Leaf</tissue>
    </source>
</reference>
<comment type="caution">
    <text evidence="3">The sequence shown here is derived from an EMBL/GenBank/DDBJ whole genome shotgun (WGS) entry which is preliminary data.</text>
</comment>
<dbReference type="Proteomes" id="UP000607653">
    <property type="component" value="Unassembled WGS sequence"/>
</dbReference>
<dbReference type="EMBL" id="DUZY01000004">
    <property type="protein sequence ID" value="DAD34690.1"/>
    <property type="molecule type" value="Genomic_DNA"/>
</dbReference>
<gene>
    <name evidence="3" type="ORF">HUJ06_005330</name>
</gene>
<evidence type="ECO:0000256" key="2">
    <source>
        <dbReference type="SAM" id="Phobius"/>
    </source>
</evidence>
<feature type="compositionally biased region" description="Polar residues" evidence="1">
    <location>
        <begin position="49"/>
        <end position="70"/>
    </location>
</feature>
<evidence type="ECO:0000313" key="3">
    <source>
        <dbReference type="EMBL" id="DAD34690.1"/>
    </source>
</evidence>
<dbReference type="AlphaFoldDB" id="A0A822YQ45"/>
<proteinExistence type="predicted"/>
<keyword evidence="2" id="KW-0472">Membrane</keyword>
<keyword evidence="4" id="KW-1185">Reference proteome</keyword>
<name>A0A822YQ45_NELNU</name>
<protein>
    <submittedName>
        <fullName evidence="3">Uncharacterized protein</fullName>
    </submittedName>
</protein>
<keyword evidence="2" id="KW-1133">Transmembrane helix</keyword>
<keyword evidence="2" id="KW-0812">Transmembrane</keyword>
<feature type="region of interest" description="Disordered" evidence="1">
    <location>
        <begin position="43"/>
        <end position="82"/>
    </location>
</feature>
<accession>A0A822YQ45</accession>
<organism evidence="3 4">
    <name type="scientific">Nelumbo nucifera</name>
    <name type="common">Sacred lotus</name>
    <dbReference type="NCBI Taxonomy" id="4432"/>
    <lineage>
        <taxon>Eukaryota</taxon>
        <taxon>Viridiplantae</taxon>
        <taxon>Streptophyta</taxon>
        <taxon>Embryophyta</taxon>
        <taxon>Tracheophyta</taxon>
        <taxon>Spermatophyta</taxon>
        <taxon>Magnoliopsida</taxon>
        <taxon>Proteales</taxon>
        <taxon>Nelumbonaceae</taxon>
        <taxon>Nelumbo</taxon>
    </lineage>
</organism>
<feature type="transmembrane region" description="Helical" evidence="2">
    <location>
        <begin position="107"/>
        <end position="129"/>
    </location>
</feature>